<dbReference type="PROSITE" id="PS51257">
    <property type="entry name" value="PROKAR_LIPOPROTEIN"/>
    <property type="match status" value="1"/>
</dbReference>
<evidence type="ECO:0000313" key="2">
    <source>
        <dbReference type="EMBL" id="GAA2191658.1"/>
    </source>
</evidence>
<reference evidence="2 3" key="1">
    <citation type="journal article" date="2019" name="Int. J. Syst. Evol. Microbiol.">
        <title>The Global Catalogue of Microorganisms (GCM) 10K type strain sequencing project: providing services to taxonomists for standard genome sequencing and annotation.</title>
        <authorList>
            <consortium name="The Broad Institute Genomics Platform"/>
            <consortium name="The Broad Institute Genome Sequencing Center for Infectious Disease"/>
            <person name="Wu L."/>
            <person name="Ma J."/>
        </authorList>
    </citation>
    <scope>NUCLEOTIDE SEQUENCE [LARGE SCALE GENOMIC DNA]</scope>
    <source>
        <strain evidence="2 3">JCM 14924</strain>
    </source>
</reference>
<dbReference type="Proteomes" id="UP001501391">
    <property type="component" value="Unassembled WGS sequence"/>
</dbReference>
<evidence type="ECO:0000313" key="3">
    <source>
        <dbReference type="Proteomes" id="UP001501391"/>
    </source>
</evidence>
<evidence type="ECO:0000256" key="1">
    <source>
        <dbReference type="SAM" id="MobiDB-lite"/>
    </source>
</evidence>
<proteinExistence type="predicted"/>
<comment type="caution">
    <text evidence="2">The sequence shown here is derived from an EMBL/GenBank/DDBJ whole genome shotgun (WGS) entry which is preliminary data.</text>
</comment>
<organism evidence="2 3">
    <name type="scientific">Streptomyces bangladeshensis</name>
    <dbReference type="NCBI Taxonomy" id="295352"/>
    <lineage>
        <taxon>Bacteria</taxon>
        <taxon>Bacillati</taxon>
        <taxon>Actinomycetota</taxon>
        <taxon>Actinomycetes</taxon>
        <taxon>Kitasatosporales</taxon>
        <taxon>Streptomycetaceae</taxon>
        <taxon>Streptomyces</taxon>
    </lineage>
</organism>
<protein>
    <recommendedName>
        <fullName evidence="4">Lipoprotein</fullName>
    </recommendedName>
</protein>
<name>A0ABN3BA78_9ACTN</name>
<feature type="region of interest" description="Disordered" evidence="1">
    <location>
        <begin position="41"/>
        <end position="65"/>
    </location>
</feature>
<dbReference type="RefSeq" id="WP_094373593.1">
    <property type="nucleotide sequence ID" value="NZ_BAAAOQ010000002.1"/>
</dbReference>
<sequence length="263" mass="27682">MSPAIRFRIPRGVLLAVLATGLIAAGGCAALGLKHPETAPYPLPTVDRPSPTAKASARPDGATLSDEQAQAALINETDLGAPWTATRGAATWRDGLLKARTTAGECQRLLDALYSDELLGAPARVAVGLDDADTEAQLRYQIGARRPADVDAVLAWLRTMPVRCARFTATTELGLVEDVQVMEAPLPEVGDARQGLRVTVATTTSDDEEYLLTMDLAAVRVGEDSFAFTNAGLGDVPNDATQAAVQIGALRLADIRKQGLAQV</sequence>
<accession>A0ABN3BA78</accession>
<evidence type="ECO:0008006" key="4">
    <source>
        <dbReference type="Google" id="ProtNLM"/>
    </source>
</evidence>
<gene>
    <name evidence="2" type="ORF">GCM10009787_05880</name>
</gene>
<keyword evidence="3" id="KW-1185">Reference proteome</keyword>
<dbReference type="EMBL" id="BAAAOQ010000002">
    <property type="protein sequence ID" value="GAA2191658.1"/>
    <property type="molecule type" value="Genomic_DNA"/>
</dbReference>